<dbReference type="PRINTS" id="PR00364">
    <property type="entry name" value="DISEASERSIST"/>
</dbReference>
<evidence type="ECO:0000313" key="4">
    <source>
        <dbReference type="EMBL" id="TKW02639.1"/>
    </source>
</evidence>
<dbReference type="PANTHER" id="PTHR23155">
    <property type="entry name" value="DISEASE RESISTANCE PROTEIN RP"/>
    <property type="match status" value="1"/>
</dbReference>
<dbReference type="InterPro" id="IPR058922">
    <property type="entry name" value="WHD_DRP"/>
</dbReference>
<dbReference type="Pfam" id="PF00931">
    <property type="entry name" value="NB-ARC"/>
    <property type="match status" value="1"/>
</dbReference>
<evidence type="ECO:0000313" key="5">
    <source>
        <dbReference type="Proteomes" id="UP000298652"/>
    </source>
</evidence>
<dbReference type="Gene3D" id="1.10.10.10">
    <property type="entry name" value="Winged helix-like DNA-binding domain superfamily/Winged helix DNA-binding domain"/>
    <property type="match status" value="1"/>
</dbReference>
<dbReference type="OMA" id="CEEERIH"/>
<dbReference type="GO" id="GO:0098542">
    <property type="term" value="P:defense response to other organism"/>
    <property type="evidence" value="ECO:0007669"/>
    <property type="project" value="TreeGrafter"/>
</dbReference>
<keyword evidence="5" id="KW-1185">Reference proteome</keyword>
<accession>A0A4U6TPU2</accession>
<evidence type="ECO:0000259" key="3">
    <source>
        <dbReference type="Pfam" id="PF23559"/>
    </source>
</evidence>
<sequence>MKFLQKPGVLSSMKSMIKELRKINKDFRNFKFSDGGTCTFLEQHDDDRETSSLLPANPIIERNREKQEIINLLSAGTNKEIIYNDAQFKEYDHRIWVYVSWDFSLKKIGSSIISLIPIEGGQQNRDTLEAINQCLDNLLRGKKVLIVLDDLWEEKDIELEKLRSMLQVGKKGTTIDVIVTTRIEDIARKVSTCTPYKLQPLNDYTCWEIIKRYSRFEDQHYQERLEKIGLDIAKKCAGVALAAQVLGYMLQSKYLSGWTKINNSDTWNESFDNGGVLSSLKLSYERMQPQLRICFSYCAIFPKGHNISEDDLIHQWIALGFIKQPSKGKEYIR</sequence>
<dbReference type="Pfam" id="PF23559">
    <property type="entry name" value="WHD_DRP"/>
    <property type="match status" value="1"/>
</dbReference>
<dbReference type="EMBL" id="CM016559">
    <property type="protein sequence ID" value="TKW02639.1"/>
    <property type="molecule type" value="Genomic_DNA"/>
</dbReference>
<dbReference type="GO" id="GO:0043531">
    <property type="term" value="F:ADP binding"/>
    <property type="evidence" value="ECO:0007669"/>
    <property type="project" value="InterPro"/>
</dbReference>
<dbReference type="InterPro" id="IPR036388">
    <property type="entry name" value="WH-like_DNA-bd_sf"/>
</dbReference>
<evidence type="ECO:0000259" key="2">
    <source>
        <dbReference type="Pfam" id="PF00931"/>
    </source>
</evidence>
<protein>
    <submittedName>
        <fullName evidence="4">Uncharacterized protein</fullName>
    </submittedName>
</protein>
<dbReference type="Gramene" id="TKW02639">
    <property type="protein sequence ID" value="TKW02639"/>
    <property type="gene ID" value="SEVIR_8G253300v2"/>
</dbReference>
<proteinExistence type="predicted"/>
<dbReference type="PANTHER" id="PTHR23155:SF1075">
    <property type="entry name" value="OS06G0644300 PROTEIN"/>
    <property type="match status" value="1"/>
</dbReference>
<feature type="domain" description="NB-ARC" evidence="2">
    <location>
        <begin position="83"/>
        <end position="213"/>
    </location>
</feature>
<name>A0A4U6TPU2_SETVI</name>
<organism evidence="4 5">
    <name type="scientific">Setaria viridis</name>
    <name type="common">Green bristlegrass</name>
    <name type="synonym">Setaria italica subsp. viridis</name>
    <dbReference type="NCBI Taxonomy" id="4556"/>
    <lineage>
        <taxon>Eukaryota</taxon>
        <taxon>Viridiplantae</taxon>
        <taxon>Streptophyta</taxon>
        <taxon>Embryophyta</taxon>
        <taxon>Tracheophyta</taxon>
        <taxon>Spermatophyta</taxon>
        <taxon>Magnoliopsida</taxon>
        <taxon>Liliopsida</taxon>
        <taxon>Poales</taxon>
        <taxon>Poaceae</taxon>
        <taxon>PACMAD clade</taxon>
        <taxon>Panicoideae</taxon>
        <taxon>Panicodae</taxon>
        <taxon>Paniceae</taxon>
        <taxon>Cenchrinae</taxon>
        <taxon>Setaria</taxon>
    </lineage>
</organism>
<reference evidence="4" key="1">
    <citation type="submission" date="2019-03" db="EMBL/GenBank/DDBJ databases">
        <title>WGS assembly of Setaria viridis.</title>
        <authorList>
            <person name="Huang P."/>
            <person name="Jenkins J."/>
            <person name="Grimwood J."/>
            <person name="Barry K."/>
            <person name="Healey A."/>
            <person name="Mamidi S."/>
            <person name="Sreedasyam A."/>
            <person name="Shu S."/>
            <person name="Feldman M."/>
            <person name="Wu J."/>
            <person name="Yu Y."/>
            <person name="Chen C."/>
            <person name="Johnson J."/>
            <person name="Rokhsar D."/>
            <person name="Baxter I."/>
            <person name="Schmutz J."/>
            <person name="Brutnell T."/>
            <person name="Kellogg E."/>
        </authorList>
    </citation>
    <scope>NUCLEOTIDE SEQUENCE [LARGE SCALE GENOMIC DNA]</scope>
</reference>
<dbReference type="InterPro" id="IPR044974">
    <property type="entry name" value="Disease_R_plants"/>
</dbReference>
<dbReference type="Gene3D" id="3.40.50.300">
    <property type="entry name" value="P-loop containing nucleotide triphosphate hydrolases"/>
    <property type="match status" value="1"/>
</dbReference>
<evidence type="ECO:0000256" key="1">
    <source>
        <dbReference type="ARBA" id="ARBA00022821"/>
    </source>
</evidence>
<feature type="domain" description="Disease resistance protein winged helix" evidence="3">
    <location>
        <begin position="300"/>
        <end position="329"/>
    </location>
</feature>
<gene>
    <name evidence="4" type="ORF">SEVIR_8G253300v2</name>
</gene>
<dbReference type="InterPro" id="IPR002182">
    <property type="entry name" value="NB-ARC"/>
</dbReference>
<dbReference type="InterPro" id="IPR027417">
    <property type="entry name" value="P-loop_NTPase"/>
</dbReference>
<keyword evidence="1" id="KW-0611">Plant defense</keyword>
<dbReference type="Proteomes" id="UP000298652">
    <property type="component" value="Chromosome 8"/>
</dbReference>
<dbReference type="SUPFAM" id="SSF52540">
    <property type="entry name" value="P-loop containing nucleoside triphosphate hydrolases"/>
    <property type="match status" value="1"/>
</dbReference>
<dbReference type="AlphaFoldDB" id="A0A4U6TPU2"/>